<reference evidence="3 4" key="1">
    <citation type="submission" date="2023-05" db="EMBL/GenBank/DDBJ databases">
        <title>Actinoplanes sp. NEAU-A12 genome sequencing.</title>
        <authorList>
            <person name="Wang Z.-S."/>
        </authorList>
    </citation>
    <scope>NUCLEOTIDE SEQUENCE [LARGE SCALE GENOMIC DNA]</scope>
    <source>
        <strain evidence="3 4">NEAU-A12</strain>
    </source>
</reference>
<evidence type="ECO:0000259" key="2">
    <source>
        <dbReference type="Pfam" id="PF11716"/>
    </source>
</evidence>
<evidence type="ECO:0000256" key="1">
    <source>
        <dbReference type="SAM" id="MobiDB-lite"/>
    </source>
</evidence>
<organism evidence="3 4">
    <name type="scientific">Actinoplanes sandaracinus</name>
    <dbReference type="NCBI Taxonomy" id="3045177"/>
    <lineage>
        <taxon>Bacteria</taxon>
        <taxon>Bacillati</taxon>
        <taxon>Actinomycetota</taxon>
        <taxon>Actinomycetes</taxon>
        <taxon>Micromonosporales</taxon>
        <taxon>Micromonosporaceae</taxon>
        <taxon>Actinoplanes</taxon>
    </lineage>
</organism>
<dbReference type="GO" id="GO:0016853">
    <property type="term" value="F:isomerase activity"/>
    <property type="evidence" value="ECO:0007669"/>
    <property type="project" value="UniProtKB-KW"/>
</dbReference>
<evidence type="ECO:0000313" key="4">
    <source>
        <dbReference type="Proteomes" id="UP001241758"/>
    </source>
</evidence>
<accession>A0ABT6WMP2</accession>
<keyword evidence="4" id="KW-1185">Reference proteome</keyword>
<protein>
    <submittedName>
        <fullName evidence="3">Maleylpyruvate isomerase N-terminal domain-containing protein</fullName>
    </submittedName>
</protein>
<dbReference type="InterPro" id="IPR024344">
    <property type="entry name" value="MDMPI_metal-binding"/>
</dbReference>
<feature type="region of interest" description="Disordered" evidence="1">
    <location>
        <begin position="59"/>
        <end position="92"/>
    </location>
</feature>
<dbReference type="SUPFAM" id="SSF109854">
    <property type="entry name" value="DinB/YfiT-like putative metalloenzymes"/>
    <property type="match status" value="1"/>
</dbReference>
<dbReference type="Proteomes" id="UP001241758">
    <property type="component" value="Unassembled WGS sequence"/>
</dbReference>
<dbReference type="EMBL" id="JASCTH010000013">
    <property type="protein sequence ID" value="MDI6100992.1"/>
    <property type="molecule type" value="Genomic_DNA"/>
</dbReference>
<dbReference type="InterPro" id="IPR034660">
    <property type="entry name" value="DinB/YfiT-like"/>
</dbReference>
<name>A0ABT6WMP2_9ACTN</name>
<gene>
    <name evidence="3" type="ORF">QLQ12_20475</name>
</gene>
<dbReference type="Gene3D" id="1.20.120.450">
    <property type="entry name" value="dinb family like domain"/>
    <property type="match status" value="1"/>
</dbReference>
<proteinExistence type="predicted"/>
<keyword evidence="3" id="KW-0413">Isomerase</keyword>
<feature type="domain" description="Mycothiol-dependent maleylpyruvate isomerase metal-binding" evidence="2">
    <location>
        <begin position="128"/>
        <end position="209"/>
    </location>
</feature>
<dbReference type="Pfam" id="PF11716">
    <property type="entry name" value="MDMPI_N"/>
    <property type="match status" value="1"/>
</dbReference>
<evidence type="ECO:0000313" key="3">
    <source>
        <dbReference type="EMBL" id="MDI6100992.1"/>
    </source>
</evidence>
<dbReference type="RefSeq" id="WP_282761828.1">
    <property type="nucleotide sequence ID" value="NZ_JASCTH010000013.1"/>
</dbReference>
<feature type="compositionally biased region" description="Low complexity" evidence="1">
    <location>
        <begin position="59"/>
        <end position="78"/>
    </location>
</feature>
<sequence length="260" mass="25841">MDYRRTYRSAAIAFADLVSRIPAGALDGPGLGEWTLRDLLGHTVSSALRQVPTVLAAPAPLSPPAGSSNPAGPLSPAADPSNSAGGSLNPALDPLNAASSSLNTVSRPLNNASGPLITAPEGYFAVARTAPPEMVAAAVKASTDDARTTGAALGDQPATAVSAYIGRATTALAGAGDDDLVATPAGGMRVRDWLPTRTFELVVHGSDAAAAAGLPIDFDPDTLAEAAALAARIAAATGDGLSVLRALTGRATLPSAFSVV</sequence>
<comment type="caution">
    <text evidence="3">The sequence shown here is derived from an EMBL/GenBank/DDBJ whole genome shotgun (WGS) entry which is preliminary data.</text>
</comment>